<dbReference type="PANTHER" id="PTHR30183:SF3">
    <property type="entry name" value="MOLYBDENUM TRANSPORT SYSTEM PERMEASE PROTEIN MODB"/>
    <property type="match status" value="1"/>
</dbReference>
<keyword evidence="6 7" id="KW-0472">Membrane</keyword>
<dbReference type="Proteomes" id="UP000002534">
    <property type="component" value="Chromosome"/>
</dbReference>
<evidence type="ECO:0000256" key="7">
    <source>
        <dbReference type="RuleBase" id="RU363032"/>
    </source>
</evidence>
<sequence>MAMQINGGNAGAAGESAGKRRVSLGSPFLYVTFFCSTAVLLFIVMPLFQMVSQPSLASLWETIHDPEVLSSIWLSVYTALIAALIAFAVGTPLAYLLARYDFFGKKLIESIIDLPIMIPHPVVGIAILSLLGRGHPLGQLMGKIGLRIMGSVTGIIVVLTFVGLPFYLNAAKSGFESVPVRLEKVSRSLGAGRAATFFRVTFPLSWRHMLGGVIMCAARAVSEFGAVVIVAYHPMIAPVLMYERFTAYGLKYSQPVGVWLILVCLTLFMLLRLVSLPSKVER</sequence>
<name>Q3A2T1_SYNC1</name>
<keyword evidence="2 7" id="KW-0813">Transport</keyword>
<accession>Q3A2T1</accession>
<dbReference type="KEGG" id="pca:Pcar_2086"/>
<evidence type="ECO:0000256" key="3">
    <source>
        <dbReference type="ARBA" id="ARBA00022475"/>
    </source>
</evidence>
<feature type="transmembrane region" description="Helical" evidence="7">
    <location>
        <begin position="209"/>
        <end position="232"/>
    </location>
</feature>
<gene>
    <name evidence="9" type="primary">wtpB</name>
    <name evidence="9" type="ordered locus">Pcar_2086</name>
</gene>
<evidence type="ECO:0000256" key="1">
    <source>
        <dbReference type="ARBA" id="ARBA00004651"/>
    </source>
</evidence>
<comment type="similarity">
    <text evidence="7">Belongs to the binding-protein-dependent transport system permease family.</text>
</comment>
<comment type="subcellular location">
    <subcellularLocation>
        <location evidence="1 7">Cell membrane</location>
        <topology evidence="1 7">Multi-pass membrane protein</topology>
    </subcellularLocation>
</comment>
<feature type="transmembrane region" description="Helical" evidence="7">
    <location>
        <begin position="144"/>
        <end position="168"/>
    </location>
</feature>
<evidence type="ECO:0000256" key="6">
    <source>
        <dbReference type="ARBA" id="ARBA00023136"/>
    </source>
</evidence>
<dbReference type="Pfam" id="PF00528">
    <property type="entry name" value="BPD_transp_1"/>
    <property type="match status" value="1"/>
</dbReference>
<dbReference type="CDD" id="cd06261">
    <property type="entry name" value="TM_PBP2"/>
    <property type="match status" value="1"/>
</dbReference>
<dbReference type="GO" id="GO:0055085">
    <property type="term" value="P:transmembrane transport"/>
    <property type="evidence" value="ECO:0007669"/>
    <property type="project" value="InterPro"/>
</dbReference>
<reference evidence="10" key="1">
    <citation type="submission" date="2005-10" db="EMBL/GenBank/DDBJ databases">
        <title>Complete sequence of Pelobacter carbinolicus DSM 2380.</title>
        <authorList>
            <person name="Copeland A."/>
            <person name="Lucas S."/>
            <person name="Lapidus A."/>
            <person name="Barry K."/>
            <person name="Detter J.C."/>
            <person name="Glavina T."/>
            <person name="Hammon N."/>
            <person name="Israni S."/>
            <person name="Pitluck S."/>
            <person name="Chertkov O."/>
            <person name="Schmutz J."/>
            <person name="Larimer F."/>
            <person name="Land M."/>
            <person name="Kyrpides N."/>
            <person name="Ivanova N."/>
            <person name="Richardson P."/>
        </authorList>
    </citation>
    <scope>NUCLEOTIDE SEQUENCE [LARGE SCALE GENOMIC DNA]</scope>
    <source>
        <strain evidence="10">DSM 2380 / NBRC 103641 / GraBd1</strain>
    </source>
</reference>
<protein>
    <submittedName>
        <fullName evidence="9">Tungstate/molybdate ABC transporter, membrane protein</fullName>
    </submittedName>
</protein>
<dbReference type="EMBL" id="CP000142">
    <property type="protein sequence ID" value="ABA89326.1"/>
    <property type="molecule type" value="Genomic_DNA"/>
</dbReference>
<feature type="transmembrane region" description="Helical" evidence="7">
    <location>
        <begin position="72"/>
        <end position="98"/>
    </location>
</feature>
<feature type="transmembrane region" description="Helical" evidence="7">
    <location>
        <begin position="28"/>
        <end position="52"/>
    </location>
</feature>
<dbReference type="AlphaFoldDB" id="Q3A2T1"/>
<keyword evidence="10" id="KW-1185">Reference proteome</keyword>
<dbReference type="STRING" id="338963.Pcar_2086"/>
<evidence type="ECO:0000256" key="4">
    <source>
        <dbReference type="ARBA" id="ARBA00022692"/>
    </source>
</evidence>
<dbReference type="Gene3D" id="1.10.3720.10">
    <property type="entry name" value="MetI-like"/>
    <property type="match status" value="1"/>
</dbReference>
<dbReference type="PANTHER" id="PTHR30183">
    <property type="entry name" value="MOLYBDENUM TRANSPORT SYSTEM PERMEASE PROTEIN MODB"/>
    <property type="match status" value="1"/>
</dbReference>
<dbReference type="GO" id="GO:0005886">
    <property type="term" value="C:plasma membrane"/>
    <property type="evidence" value="ECO:0007669"/>
    <property type="project" value="UniProtKB-SubCell"/>
</dbReference>
<organism evidence="9 10">
    <name type="scientific">Syntrophotalea carbinolica (strain DSM 2380 / NBRC 103641 / GraBd1)</name>
    <name type="common">Pelobacter carbinolicus</name>
    <dbReference type="NCBI Taxonomy" id="338963"/>
    <lineage>
        <taxon>Bacteria</taxon>
        <taxon>Pseudomonadati</taxon>
        <taxon>Thermodesulfobacteriota</taxon>
        <taxon>Desulfuromonadia</taxon>
        <taxon>Desulfuromonadales</taxon>
        <taxon>Syntrophotaleaceae</taxon>
        <taxon>Syntrophotalea</taxon>
    </lineage>
</organism>
<keyword evidence="4 7" id="KW-0812">Transmembrane</keyword>
<feature type="transmembrane region" description="Helical" evidence="7">
    <location>
        <begin position="252"/>
        <end position="274"/>
    </location>
</feature>
<keyword evidence="5 7" id="KW-1133">Transmembrane helix</keyword>
<dbReference type="SUPFAM" id="SSF161098">
    <property type="entry name" value="MetI-like"/>
    <property type="match status" value="1"/>
</dbReference>
<dbReference type="HOGENOM" id="CLU_016047_14_1_7"/>
<evidence type="ECO:0000313" key="9">
    <source>
        <dbReference type="EMBL" id="ABA89326.1"/>
    </source>
</evidence>
<feature type="domain" description="ABC transmembrane type-1" evidence="8">
    <location>
        <begin position="72"/>
        <end position="271"/>
    </location>
</feature>
<dbReference type="InterPro" id="IPR000515">
    <property type="entry name" value="MetI-like"/>
</dbReference>
<keyword evidence="3" id="KW-1003">Cell membrane</keyword>
<evidence type="ECO:0000259" key="8">
    <source>
        <dbReference type="PROSITE" id="PS50928"/>
    </source>
</evidence>
<dbReference type="RefSeq" id="WP_011341838.1">
    <property type="nucleotide sequence ID" value="NC_007498.2"/>
</dbReference>
<dbReference type="PROSITE" id="PS50928">
    <property type="entry name" value="ABC_TM1"/>
    <property type="match status" value="1"/>
</dbReference>
<evidence type="ECO:0000256" key="2">
    <source>
        <dbReference type="ARBA" id="ARBA00022448"/>
    </source>
</evidence>
<evidence type="ECO:0000313" key="10">
    <source>
        <dbReference type="Proteomes" id="UP000002534"/>
    </source>
</evidence>
<proteinExistence type="inferred from homology"/>
<feature type="transmembrane region" description="Helical" evidence="7">
    <location>
        <begin position="110"/>
        <end position="132"/>
    </location>
</feature>
<dbReference type="eggNOG" id="COG0555">
    <property type="taxonomic scope" value="Bacteria"/>
</dbReference>
<reference evidence="9 10" key="2">
    <citation type="journal article" date="2012" name="BMC Genomics">
        <title>The genome of Pelobacter carbinolicus reveals surprising metabolic capabilities and physiological features.</title>
        <authorList>
            <person name="Aklujkar M."/>
            <person name="Haveman S.A."/>
            <person name="Didonato R.Jr."/>
            <person name="Chertkov O."/>
            <person name="Han C.S."/>
            <person name="Land M.L."/>
            <person name="Brown P."/>
            <person name="Lovley D.R."/>
        </authorList>
    </citation>
    <scope>NUCLEOTIDE SEQUENCE [LARGE SCALE GENOMIC DNA]</scope>
    <source>
        <strain evidence="10">DSM 2380 / NBRC 103641 / GraBd1</strain>
    </source>
</reference>
<dbReference type="InterPro" id="IPR035906">
    <property type="entry name" value="MetI-like_sf"/>
</dbReference>
<evidence type="ECO:0000256" key="5">
    <source>
        <dbReference type="ARBA" id="ARBA00022989"/>
    </source>
</evidence>